<keyword evidence="3" id="KW-1185">Reference proteome</keyword>
<gene>
    <name evidence="1" type="ORF">A5888_001559</name>
    <name evidence="2" type="ORF">A5888_002796</name>
</gene>
<name>A0A242K8C7_9ENTE</name>
<dbReference type="EMBL" id="NGMM01000002">
    <property type="protein sequence ID" value="OTP17421.1"/>
    <property type="molecule type" value="Genomic_DNA"/>
</dbReference>
<proteinExistence type="predicted"/>
<evidence type="ECO:0000313" key="2">
    <source>
        <dbReference type="EMBL" id="WYJ91028.1"/>
    </source>
</evidence>
<reference evidence="2" key="2">
    <citation type="submission" date="2017-05" db="EMBL/GenBank/DDBJ databases">
        <authorList>
            <consortium name="The Broad Institute Genomics Platform"/>
            <consortium name="The Broad Institute Genomic Center for Infectious Diseases"/>
            <person name="Earl A."/>
            <person name="Manson A."/>
            <person name="Schwartman J."/>
            <person name="Gilmore M."/>
            <person name="Abouelleil A."/>
            <person name="Cao P."/>
            <person name="Chapman S."/>
            <person name="Cusick C."/>
            <person name="Shea T."/>
            <person name="Young S."/>
            <person name="Neafsey D."/>
            <person name="Nusbaum C."/>
            <person name="Birren B."/>
        </authorList>
    </citation>
    <scope>NUCLEOTIDE SEQUENCE</scope>
    <source>
        <strain evidence="2">9E7_DIV0242</strain>
    </source>
</reference>
<reference evidence="2" key="3">
    <citation type="submission" date="2024-03" db="EMBL/GenBank/DDBJ databases">
        <title>The Genome Sequence of Enterococcus sp. DIV0242b.</title>
        <authorList>
            <consortium name="The Broad Institute Genomics Platform"/>
            <consortium name="The Broad Institute Microbial Omics Core"/>
            <consortium name="The Broad Institute Genomic Center for Infectious Diseases"/>
            <person name="Earl A."/>
            <person name="Manson A."/>
            <person name="Gilmore M."/>
            <person name="Schwartman J."/>
            <person name="Shea T."/>
            <person name="Abouelleil A."/>
            <person name="Cao P."/>
            <person name="Chapman S."/>
            <person name="Cusick C."/>
            <person name="Young S."/>
            <person name="Neafsey D."/>
            <person name="Nusbaum C."/>
            <person name="Birren B."/>
        </authorList>
    </citation>
    <scope>NUCLEOTIDE SEQUENCE</scope>
    <source>
        <strain evidence="2">9E7_DIV0242</strain>
    </source>
</reference>
<dbReference type="Proteomes" id="UP000195141">
    <property type="component" value="Chromosome"/>
</dbReference>
<accession>A0A242K8C7</accession>
<dbReference type="EMBL" id="CP147247">
    <property type="protein sequence ID" value="WYJ91028.1"/>
    <property type="molecule type" value="Genomic_DNA"/>
</dbReference>
<organism evidence="1">
    <name type="scientific">Candidatus Enterococcus clewellii</name>
    <dbReference type="NCBI Taxonomy" id="1834193"/>
    <lineage>
        <taxon>Bacteria</taxon>
        <taxon>Bacillati</taxon>
        <taxon>Bacillota</taxon>
        <taxon>Bacilli</taxon>
        <taxon>Lactobacillales</taxon>
        <taxon>Enterococcaceae</taxon>
        <taxon>Enterococcus</taxon>
    </lineage>
</organism>
<dbReference type="AlphaFoldDB" id="A0A242K8C7"/>
<evidence type="ECO:0000313" key="3">
    <source>
        <dbReference type="Proteomes" id="UP000195141"/>
    </source>
</evidence>
<evidence type="ECO:0000313" key="1">
    <source>
        <dbReference type="EMBL" id="OTP17421.1"/>
    </source>
</evidence>
<sequence length="180" mass="21321">MTDKTLKEYLIHYGILTCNSTPTIPNITDLGFHWSDVTRLIDNHELFYCKTYKNRTTYLSPEVYYLLKQCKKQKPMSAESQEIHQLLKNNTMETSELKAFSFMQQSEYKKAFDFLLKERYITAIQNGRFINPNWSTFVYTVAENWEAYTPETVCTTDPVEQLTTILQSFMTEKEVRNFLK</sequence>
<dbReference type="OrthoDB" id="1822642at2"/>
<protein>
    <submittedName>
        <fullName evidence="1">Uncharacterized protein</fullName>
    </submittedName>
</protein>
<reference evidence="1" key="1">
    <citation type="submission" date="2017-05" db="EMBL/GenBank/DDBJ databases">
        <title>The Genome Sequence of Enterococcus sp. 9E7_DIV0242.</title>
        <authorList>
            <consortium name="The Broad Institute Genomics Platform"/>
            <consortium name="The Broad Institute Genomic Center for Infectious Diseases"/>
            <person name="Earl A."/>
            <person name="Manson A."/>
            <person name="Schwartman J."/>
            <person name="Gilmore M."/>
            <person name="Abouelleil A."/>
            <person name="Cao P."/>
            <person name="Chapman S."/>
            <person name="Cusick C."/>
            <person name="Shea T."/>
            <person name="Young S."/>
            <person name="Neafsey D."/>
            <person name="Nusbaum C."/>
            <person name="Birren B."/>
        </authorList>
    </citation>
    <scope>NUCLEOTIDE SEQUENCE [LARGE SCALE GENOMIC DNA]</scope>
    <source>
        <strain evidence="1">9E7_DIV0242</strain>
    </source>
</reference>
<dbReference type="RefSeq" id="WP_086348637.1">
    <property type="nucleotide sequence ID" value="NZ_CP147247.1"/>
</dbReference>